<dbReference type="EMBL" id="BLAL01000020">
    <property type="protein sequence ID" value="GES76358.1"/>
    <property type="molecule type" value="Genomic_DNA"/>
</dbReference>
<evidence type="ECO:0000313" key="2">
    <source>
        <dbReference type="Proteomes" id="UP000615446"/>
    </source>
</evidence>
<reference evidence="1" key="1">
    <citation type="submission" date="2019-10" db="EMBL/GenBank/DDBJ databases">
        <title>Conservation and host-specific expression of non-tandemly repeated heterogenous ribosome RNA gene in arbuscular mycorrhizal fungi.</title>
        <authorList>
            <person name="Maeda T."/>
            <person name="Kobayashi Y."/>
            <person name="Nakagawa T."/>
            <person name="Ezawa T."/>
            <person name="Yamaguchi K."/>
            <person name="Bino T."/>
            <person name="Nishimoto Y."/>
            <person name="Shigenobu S."/>
            <person name="Kawaguchi M."/>
        </authorList>
    </citation>
    <scope>NUCLEOTIDE SEQUENCE</scope>
    <source>
        <strain evidence="1">HR1</strain>
    </source>
</reference>
<dbReference type="AlphaFoldDB" id="A0A8H3KUV1"/>
<proteinExistence type="predicted"/>
<dbReference type="Proteomes" id="UP000615446">
    <property type="component" value="Unassembled WGS sequence"/>
</dbReference>
<evidence type="ECO:0000313" key="1">
    <source>
        <dbReference type="EMBL" id="GES76358.1"/>
    </source>
</evidence>
<accession>A0A8H3KUV1</accession>
<sequence>MDCIDKFLHPYETSNQGPISPILRVNPYGKIILVYIVFCRLHLSTTRECSSRRSVAVTSTTRRLHKTITS</sequence>
<name>A0A8H3KUV1_9GLOM</name>
<organism evidence="1 2">
    <name type="scientific">Rhizophagus clarus</name>
    <dbReference type="NCBI Taxonomy" id="94130"/>
    <lineage>
        <taxon>Eukaryota</taxon>
        <taxon>Fungi</taxon>
        <taxon>Fungi incertae sedis</taxon>
        <taxon>Mucoromycota</taxon>
        <taxon>Glomeromycotina</taxon>
        <taxon>Glomeromycetes</taxon>
        <taxon>Glomerales</taxon>
        <taxon>Glomeraceae</taxon>
        <taxon>Rhizophagus</taxon>
    </lineage>
</organism>
<protein>
    <submittedName>
        <fullName evidence="1">Uncharacterized protein</fullName>
    </submittedName>
</protein>
<gene>
    <name evidence="1" type="ORF">RCL2_000376600</name>
</gene>
<comment type="caution">
    <text evidence="1">The sequence shown here is derived from an EMBL/GenBank/DDBJ whole genome shotgun (WGS) entry which is preliminary data.</text>
</comment>